<accession>A0A448XRG9</accession>
<protein>
    <submittedName>
        <fullName evidence="1">Uncharacterized protein</fullName>
    </submittedName>
</protein>
<proteinExistence type="predicted"/>
<gene>
    <name evidence="1" type="ORF">PXEA_LOCUS36564</name>
</gene>
<dbReference type="EMBL" id="CAAALY010278972">
    <property type="protein sequence ID" value="VEL43124.1"/>
    <property type="molecule type" value="Genomic_DNA"/>
</dbReference>
<name>A0A448XRG9_9PLAT</name>
<keyword evidence="2" id="KW-1185">Reference proteome</keyword>
<dbReference type="AlphaFoldDB" id="A0A448XRG9"/>
<organism evidence="1 2">
    <name type="scientific">Protopolystoma xenopodis</name>
    <dbReference type="NCBI Taxonomy" id="117903"/>
    <lineage>
        <taxon>Eukaryota</taxon>
        <taxon>Metazoa</taxon>
        <taxon>Spiralia</taxon>
        <taxon>Lophotrochozoa</taxon>
        <taxon>Platyhelminthes</taxon>
        <taxon>Monogenea</taxon>
        <taxon>Polyopisthocotylea</taxon>
        <taxon>Polystomatidea</taxon>
        <taxon>Polystomatidae</taxon>
        <taxon>Protopolystoma</taxon>
    </lineage>
</organism>
<dbReference type="Proteomes" id="UP000784294">
    <property type="component" value="Unassembled WGS sequence"/>
</dbReference>
<evidence type="ECO:0000313" key="2">
    <source>
        <dbReference type="Proteomes" id="UP000784294"/>
    </source>
</evidence>
<evidence type="ECO:0000313" key="1">
    <source>
        <dbReference type="EMBL" id="VEL43124.1"/>
    </source>
</evidence>
<comment type="caution">
    <text evidence="1">The sequence shown here is derived from an EMBL/GenBank/DDBJ whole genome shotgun (WGS) entry which is preliminary data.</text>
</comment>
<reference evidence="1" key="1">
    <citation type="submission" date="2018-11" db="EMBL/GenBank/DDBJ databases">
        <authorList>
            <consortium name="Pathogen Informatics"/>
        </authorList>
    </citation>
    <scope>NUCLEOTIDE SEQUENCE</scope>
</reference>
<sequence length="141" mass="15746">MQEVLCTKIPGSPLSVVGFDQQLCRLVDEMRSADQLDATGQLVTRLAEWQRQLTRLQACAVSATGLRGKKGDAVTAITNRLFQRLDTINPSADDKCGPSSLFQPELAKVKRVSLLYLTSFGFVKLLENFRVWQFHIISSFV</sequence>